<keyword evidence="1" id="KW-0812">Transmembrane</keyword>
<dbReference type="Pfam" id="PF00892">
    <property type="entry name" value="EamA"/>
    <property type="match status" value="2"/>
</dbReference>
<feature type="domain" description="EamA" evidence="2">
    <location>
        <begin position="155"/>
        <end position="284"/>
    </location>
</feature>
<feature type="transmembrane region" description="Helical" evidence="1">
    <location>
        <begin position="243"/>
        <end position="262"/>
    </location>
</feature>
<feature type="transmembrane region" description="Helical" evidence="1">
    <location>
        <begin position="36"/>
        <end position="59"/>
    </location>
</feature>
<feature type="transmembrane region" description="Helical" evidence="1">
    <location>
        <begin position="155"/>
        <end position="174"/>
    </location>
</feature>
<keyword evidence="1" id="KW-0472">Membrane</keyword>
<feature type="transmembrane region" description="Helical" evidence="1">
    <location>
        <begin position="268"/>
        <end position="288"/>
    </location>
</feature>
<proteinExistence type="predicted"/>
<gene>
    <name evidence="3" type="ORF">F936_03198</name>
</gene>
<sequence length="298" mass="33400">MDNRNLSQRIGTIEMIIAMLLSGSIGLFVVKSGQLPINIVFFRCIIAAICLIPICLFYGYFQKKYFGLKEVLLMIASGLLIVFNWVLLFAAFPKTSISLATIVYHVNPFIILFFGAIAFHEKINKNDIFWTILAFVGLTIIIGLGNSSFNYNELFGLLLVLTATTLYSISVLITKKLKNTPPLLIVLVQTLSGAIAIVPFISILQTPPVGNQWFYIICLGVFHTALLYFLMYSAIKKISLNNIAILSFIYPLSTVFIDYIFFDHLLTSTQIIGAFLILFGVLGVKLHWNIPELKRTLP</sequence>
<dbReference type="InterPro" id="IPR000620">
    <property type="entry name" value="EamA_dom"/>
</dbReference>
<feature type="transmembrane region" description="Helical" evidence="1">
    <location>
        <begin position="12"/>
        <end position="30"/>
    </location>
</feature>
<feature type="transmembrane region" description="Helical" evidence="1">
    <location>
        <begin position="128"/>
        <end position="149"/>
    </location>
</feature>
<dbReference type="PANTHER" id="PTHR22911">
    <property type="entry name" value="ACYL-MALONYL CONDENSING ENZYME-RELATED"/>
    <property type="match status" value="1"/>
</dbReference>
<dbReference type="RefSeq" id="WP_005048805.1">
    <property type="nucleotide sequence ID" value="NZ_KB849780.1"/>
</dbReference>
<evidence type="ECO:0000256" key="1">
    <source>
        <dbReference type="SAM" id="Phobius"/>
    </source>
</evidence>
<dbReference type="SUPFAM" id="SSF103481">
    <property type="entry name" value="Multidrug resistance efflux transporter EmrE"/>
    <property type="match status" value="2"/>
</dbReference>
<keyword evidence="4" id="KW-1185">Reference proteome</keyword>
<accession>A0ABN0K3K4</accession>
<protein>
    <recommendedName>
        <fullName evidence="2">EamA domain-containing protein</fullName>
    </recommendedName>
</protein>
<feature type="transmembrane region" description="Helical" evidence="1">
    <location>
        <begin position="183"/>
        <end position="201"/>
    </location>
</feature>
<keyword evidence="1" id="KW-1133">Transmembrane helix</keyword>
<evidence type="ECO:0000313" key="4">
    <source>
        <dbReference type="Proteomes" id="UP000013024"/>
    </source>
</evidence>
<dbReference type="GeneID" id="92918446"/>
<feature type="transmembrane region" description="Helical" evidence="1">
    <location>
        <begin position="97"/>
        <end position="119"/>
    </location>
</feature>
<dbReference type="PANTHER" id="PTHR22911:SF102">
    <property type="entry name" value="MEMBRANE PROTEIN"/>
    <property type="match status" value="1"/>
</dbReference>
<organism evidence="3 4">
    <name type="scientific">Acinetobacter calcoaceticus DSM 30006 = CIP 81.8</name>
    <dbReference type="NCBI Taxonomy" id="981331"/>
    <lineage>
        <taxon>Bacteria</taxon>
        <taxon>Pseudomonadati</taxon>
        <taxon>Pseudomonadota</taxon>
        <taxon>Gammaproteobacteria</taxon>
        <taxon>Moraxellales</taxon>
        <taxon>Moraxellaceae</taxon>
        <taxon>Acinetobacter</taxon>
        <taxon>Acinetobacter calcoaceticus/baumannii complex</taxon>
    </lineage>
</organism>
<feature type="transmembrane region" description="Helical" evidence="1">
    <location>
        <begin position="213"/>
        <end position="231"/>
    </location>
</feature>
<feature type="transmembrane region" description="Helical" evidence="1">
    <location>
        <begin position="71"/>
        <end position="91"/>
    </location>
</feature>
<feature type="domain" description="EamA" evidence="2">
    <location>
        <begin position="11"/>
        <end position="142"/>
    </location>
</feature>
<dbReference type="EMBL" id="APQI01000006">
    <property type="protein sequence ID" value="ENV97558.1"/>
    <property type="molecule type" value="Genomic_DNA"/>
</dbReference>
<evidence type="ECO:0000259" key="2">
    <source>
        <dbReference type="Pfam" id="PF00892"/>
    </source>
</evidence>
<name>A0ABN0K3K4_ACICA</name>
<evidence type="ECO:0000313" key="3">
    <source>
        <dbReference type="EMBL" id="ENV97558.1"/>
    </source>
</evidence>
<dbReference type="Proteomes" id="UP000013024">
    <property type="component" value="Unassembled WGS sequence"/>
</dbReference>
<comment type="caution">
    <text evidence="3">The sequence shown here is derived from an EMBL/GenBank/DDBJ whole genome shotgun (WGS) entry which is preliminary data.</text>
</comment>
<reference evidence="3 4" key="1">
    <citation type="submission" date="2013-02" db="EMBL/GenBank/DDBJ databases">
        <title>The Genome Sequence of Acinetobacter calcoaceticus CIP 81.8.</title>
        <authorList>
            <consortium name="The Broad Institute Genome Sequencing Platform"/>
            <consortium name="The Broad Institute Genome Sequencing Center for Infectious Disease"/>
            <person name="Cerqueira G."/>
            <person name="Feldgarden M."/>
            <person name="Courvalin P."/>
            <person name="Perichon B."/>
            <person name="Grillot-Courvalin C."/>
            <person name="Clermont D."/>
            <person name="Rocha E."/>
            <person name="Yoon E.-J."/>
            <person name="Nemec A."/>
            <person name="Walker B."/>
            <person name="Young S.K."/>
            <person name="Zeng Q."/>
            <person name="Gargeya S."/>
            <person name="Fitzgerald M."/>
            <person name="Haas B."/>
            <person name="Abouelleil A."/>
            <person name="Alvarado L."/>
            <person name="Arachchi H.M."/>
            <person name="Berlin A.M."/>
            <person name="Chapman S.B."/>
            <person name="Dewar J."/>
            <person name="Goldberg J."/>
            <person name="Griggs A."/>
            <person name="Gujja S."/>
            <person name="Hansen M."/>
            <person name="Howarth C."/>
            <person name="Imamovic A."/>
            <person name="Larimer J."/>
            <person name="McCowan C."/>
            <person name="Murphy C."/>
            <person name="Neiman D."/>
            <person name="Pearson M."/>
            <person name="Priest M."/>
            <person name="Roberts A."/>
            <person name="Saif S."/>
            <person name="Shea T."/>
            <person name="Sisk P."/>
            <person name="Sykes S."/>
            <person name="Wortman J."/>
            <person name="Nusbaum C."/>
            <person name="Birren B."/>
        </authorList>
    </citation>
    <scope>NUCLEOTIDE SEQUENCE [LARGE SCALE GENOMIC DNA]</scope>
    <source>
        <strain evidence="3 4">CIP 81.8</strain>
    </source>
</reference>
<dbReference type="InterPro" id="IPR037185">
    <property type="entry name" value="EmrE-like"/>
</dbReference>